<keyword evidence="3" id="KW-1185">Reference proteome</keyword>
<evidence type="ECO:0000259" key="1">
    <source>
        <dbReference type="Pfam" id="PF01370"/>
    </source>
</evidence>
<organism evidence="2 3">
    <name type="scientific">Kitasatospora cheerisanensis KCTC 2395</name>
    <dbReference type="NCBI Taxonomy" id="1348663"/>
    <lineage>
        <taxon>Bacteria</taxon>
        <taxon>Bacillati</taxon>
        <taxon>Actinomycetota</taxon>
        <taxon>Actinomycetes</taxon>
        <taxon>Kitasatosporales</taxon>
        <taxon>Streptomycetaceae</taxon>
        <taxon>Kitasatospora</taxon>
    </lineage>
</organism>
<dbReference type="InterPro" id="IPR001509">
    <property type="entry name" value="Epimerase_deHydtase"/>
</dbReference>
<proteinExistence type="predicted"/>
<dbReference type="Proteomes" id="UP000027178">
    <property type="component" value="Unassembled WGS sequence"/>
</dbReference>
<dbReference type="eggNOG" id="COG0702">
    <property type="taxonomic scope" value="Bacteria"/>
</dbReference>
<name>A0A066YLF6_9ACTN</name>
<feature type="domain" description="NAD-dependent epimerase/dehydratase" evidence="1">
    <location>
        <begin position="6"/>
        <end position="207"/>
    </location>
</feature>
<dbReference type="PATRIC" id="fig|1348663.4.peg.7262"/>
<sequence length="301" mass="32273">MAESVVIGAGATGVATARRLAERGQHVRLVTRSGSGPDHPRIERVALDAGRTADLAAALTGARTVFNAAMTPYHTWPETMPPLFTSILAATERAGADYVMLGNHYAYRQSTGPITERTPLDPHTRKGRVRAALWQQAETAHREGRLRVTEVRAGQYLGPGAVSAFTLLVAPRVLAGELALVHGDPDAEHSFSATEDVAAALVAVAGGDEQAWGRAWNAPVVTTTPRRAAGVLAELHGAPEPRLEPLTERDLTLLSLGDPLWREFIEMSYLSDLPFRVDDSDIRETFGLTPSPLREVLAAAA</sequence>
<dbReference type="EMBL" id="JNBY01000162">
    <property type="protein sequence ID" value="KDN80734.1"/>
    <property type="molecule type" value="Genomic_DNA"/>
</dbReference>
<comment type="caution">
    <text evidence="2">The sequence shown here is derived from an EMBL/GenBank/DDBJ whole genome shotgun (WGS) entry which is preliminary data.</text>
</comment>
<evidence type="ECO:0000313" key="3">
    <source>
        <dbReference type="Proteomes" id="UP000027178"/>
    </source>
</evidence>
<dbReference type="InterPro" id="IPR036291">
    <property type="entry name" value="NAD(P)-bd_dom_sf"/>
</dbReference>
<dbReference type="HOGENOM" id="CLU_049717_1_0_11"/>
<dbReference type="OrthoDB" id="8205493at2"/>
<dbReference type="Gene3D" id="3.40.50.720">
    <property type="entry name" value="NAD(P)-binding Rossmann-like Domain"/>
    <property type="match status" value="1"/>
</dbReference>
<evidence type="ECO:0000313" key="2">
    <source>
        <dbReference type="EMBL" id="KDN80734.1"/>
    </source>
</evidence>
<protein>
    <submittedName>
        <fullName evidence="2">NAD-dependent epimerase/dehydratase</fullName>
    </submittedName>
</protein>
<gene>
    <name evidence="2" type="ORF">KCH_75140</name>
</gene>
<accession>A0A066YLF6</accession>
<dbReference type="Pfam" id="PF01370">
    <property type="entry name" value="Epimerase"/>
    <property type="match status" value="1"/>
</dbReference>
<dbReference type="RefSeq" id="WP_035870099.1">
    <property type="nucleotide sequence ID" value="NZ_KK853997.1"/>
</dbReference>
<reference evidence="2 3" key="1">
    <citation type="submission" date="2014-05" db="EMBL/GenBank/DDBJ databases">
        <title>Draft Genome Sequence of Kitasatospora cheerisanensis KCTC 2395.</title>
        <authorList>
            <person name="Nam D.H."/>
        </authorList>
    </citation>
    <scope>NUCLEOTIDE SEQUENCE [LARGE SCALE GENOMIC DNA]</scope>
    <source>
        <strain evidence="2 3">KCTC 2395</strain>
    </source>
</reference>
<dbReference type="AlphaFoldDB" id="A0A066YLF6"/>
<dbReference type="SUPFAM" id="SSF51735">
    <property type="entry name" value="NAD(P)-binding Rossmann-fold domains"/>
    <property type="match status" value="1"/>
</dbReference>